<comment type="similarity">
    <text evidence="2 13">Belongs to the SUA5 family.</text>
</comment>
<evidence type="ECO:0000256" key="12">
    <source>
        <dbReference type="ARBA" id="ARBA00048366"/>
    </source>
</evidence>
<dbReference type="Pfam" id="PF03481">
    <property type="entry name" value="Sua5_C"/>
    <property type="match status" value="1"/>
</dbReference>
<proteinExistence type="inferred from homology"/>
<evidence type="ECO:0000259" key="14">
    <source>
        <dbReference type="PROSITE" id="PS51163"/>
    </source>
</evidence>
<evidence type="ECO:0000256" key="3">
    <source>
        <dbReference type="ARBA" id="ARBA00012584"/>
    </source>
</evidence>
<evidence type="ECO:0000256" key="4">
    <source>
        <dbReference type="ARBA" id="ARBA00015492"/>
    </source>
</evidence>
<evidence type="ECO:0000256" key="13">
    <source>
        <dbReference type="PIRNR" id="PIRNR004930"/>
    </source>
</evidence>
<evidence type="ECO:0000256" key="2">
    <source>
        <dbReference type="ARBA" id="ARBA00007663"/>
    </source>
</evidence>
<evidence type="ECO:0000256" key="1">
    <source>
        <dbReference type="ARBA" id="ARBA00004496"/>
    </source>
</evidence>
<dbReference type="Gene3D" id="3.40.50.11030">
    <property type="entry name" value="Threonylcarbamoyl-AMP synthase, C-terminal domain"/>
    <property type="match status" value="1"/>
</dbReference>
<dbReference type="InterPro" id="IPR050156">
    <property type="entry name" value="TC-AMP_synthase_SUA5"/>
</dbReference>
<dbReference type="PANTHER" id="PTHR17490:SF16">
    <property type="entry name" value="THREONYLCARBAMOYL-AMP SYNTHASE"/>
    <property type="match status" value="1"/>
</dbReference>
<organism evidence="15 16">
    <name type="scientific">Borrelia nietonii YOR</name>
    <dbReference type="NCBI Taxonomy" id="1293576"/>
    <lineage>
        <taxon>Bacteria</taxon>
        <taxon>Pseudomonadati</taxon>
        <taxon>Spirochaetota</taxon>
        <taxon>Spirochaetia</taxon>
        <taxon>Spirochaetales</taxon>
        <taxon>Borreliaceae</taxon>
        <taxon>Borrelia</taxon>
        <taxon>Borrelia nietonii</taxon>
    </lineage>
</organism>
<keyword evidence="16" id="KW-1185">Reference proteome</keyword>
<comment type="subcellular location">
    <subcellularLocation>
        <location evidence="1 13">Cytoplasm</location>
    </subcellularLocation>
</comment>
<dbReference type="SUPFAM" id="SSF55821">
    <property type="entry name" value="YrdC/RibB"/>
    <property type="match status" value="1"/>
</dbReference>
<evidence type="ECO:0000256" key="6">
    <source>
        <dbReference type="ARBA" id="ARBA00022679"/>
    </source>
</evidence>
<evidence type="ECO:0000256" key="7">
    <source>
        <dbReference type="ARBA" id="ARBA00022694"/>
    </source>
</evidence>
<dbReference type="EMBL" id="CP004146">
    <property type="protein sequence ID" value="AHH03740.1"/>
    <property type="molecule type" value="Genomic_DNA"/>
</dbReference>
<evidence type="ECO:0000256" key="5">
    <source>
        <dbReference type="ARBA" id="ARBA00022490"/>
    </source>
</evidence>
<name>A0ABN4C445_9SPIR</name>
<evidence type="ECO:0000256" key="9">
    <source>
        <dbReference type="ARBA" id="ARBA00022741"/>
    </source>
</evidence>
<evidence type="ECO:0000256" key="10">
    <source>
        <dbReference type="ARBA" id="ARBA00022840"/>
    </source>
</evidence>
<reference evidence="15" key="1">
    <citation type="submission" date="2013-02" db="EMBL/GenBank/DDBJ databases">
        <title>Comparative genomics of Borrelia species.</title>
        <authorList>
            <person name="Schwan T.G."/>
            <person name="Raffel S.J."/>
            <person name="Porcella S.F."/>
        </authorList>
    </citation>
    <scope>NUCLEOTIDE SEQUENCE [LARGE SCALE GENOMIC DNA]</scope>
    <source>
        <strain evidence="15">YOR</strain>
    </source>
</reference>
<feature type="domain" description="YrdC-like" evidence="14">
    <location>
        <begin position="11"/>
        <end position="199"/>
    </location>
</feature>
<keyword evidence="8 13" id="KW-0548">Nucleotidyltransferase</keyword>
<dbReference type="InterPro" id="IPR005145">
    <property type="entry name" value="Sua5_C"/>
</dbReference>
<evidence type="ECO:0000313" key="16">
    <source>
        <dbReference type="Proteomes" id="UP000019269"/>
    </source>
</evidence>
<dbReference type="Pfam" id="PF01300">
    <property type="entry name" value="Sua5_yciO_yrdC"/>
    <property type="match status" value="1"/>
</dbReference>
<gene>
    <name evidence="15" type="ORF">BHY_0789</name>
</gene>
<sequence>MTLMKTEIIEQSEIKKAAKFIRAGELVVFPTETVYGIGANAYNDDAVRMIFLVKKRPITNPLIVHVESIKKINELVEHIPKSALILMQKFTPGPLTFILKNAGKVSNFISGGLESIAVRIPSEPVALKLIKMSGVPIAAPSANLSRRPSATNFEMSIRELDGLVKGIIKKDEESKIGIESTVIGFDLKGNISILRPGSITKEMIERELKGAFRVEYSVEKEMLSKSPGNLLEHYRPRIPVYLFKQKDNIRWHASQKDTKVLIMRDTFKSYWFNRFWDMNNICVFNTLEEYAKNIYKVFVESEKKYKQILAEFVDNSQLGYSINNRLKKASLNKFIFKSNTTIH</sequence>
<protein>
    <recommendedName>
        <fullName evidence="4 13">Threonylcarbamoyl-AMP synthase</fullName>
        <shortName evidence="13">TC-AMP synthase</shortName>
        <ecNumber evidence="3 13">2.7.7.87</ecNumber>
    </recommendedName>
    <alternativeName>
        <fullName evidence="11 13">L-threonylcarbamoyladenylate synthase</fullName>
    </alternativeName>
</protein>
<dbReference type="InterPro" id="IPR038385">
    <property type="entry name" value="Sua5/YwlC_C"/>
</dbReference>
<keyword evidence="7 13" id="KW-0819">tRNA processing</keyword>
<dbReference type="Proteomes" id="UP000019269">
    <property type="component" value="Chromosome"/>
</dbReference>
<keyword evidence="6 13" id="KW-0808">Transferase</keyword>
<comment type="catalytic activity">
    <reaction evidence="12 13">
        <text>L-threonine + hydrogencarbonate + ATP = L-threonylcarbamoyladenylate + diphosphate + H2O</text>
        <dbReference type="Rhea" id="RHEA:36407"/>
        <dbReference type="ChEBI" id="CHEBI:15377"/>
        <dbReference type="ChEBI" id="CHEBI:17544"/>
        <dbReference type="ChEBI" id="CHEBI:30616"/>
        <dbReference type="ChEBI" id="CHEBI:33019"/>
        <dbReference type="ChEBI" id="CHEBI:57926"/>
        <dbReference type="ChEBI" id="CHEBI:73682"/>
        <dbReference type="EC" id="2.7.7.87"/>
    </reaction>
</comment>
<accession>A0ABN4C445</accession>
<dbReference type="EC" id="2.7.7.87" evidence="3 13"/>
<keyword evidence="10 13" id="KW-0067">ATP-binding</keyword>
<keyword evidence="9 13" id="KW-0547">Nucleotide-binding</keyword>
<evidence type="ECO:0000256" key="11">
    <source>
        <dbReference type="ARBA" id="ARBA00029774"/>
    </source>
</evidence>
<comment type="function">
    <text evidence="13">Required for the formation of a threonylcarbamoyl group on adenosine at position 37 (t(6)A37) in tRNAs that read codons beginning with adenine.</text>
</comment>
<dbReference type="PROSITE" id="PS51163">
    <property type="entry name" value="YRDC"/>
    <property type="match status" value="1"/>
</dbReference>
<evidence type="ECO:0000313" key="15">
    <source>
        <dbReference type="EMBL" id="AHH03740.1"/>
    </source>
</evidence>
<evidence type="ECO:0000256" key="8">
    <source>
        <dbReference type="ARBA" id="ARBA00022695"/>
    </source>
</evidence>
<dbReference type="InterPro" id="IPR017945">
    <property type="entry name" value="DHBP_synth_RibB-like_a/b_dom"/>
</dbReference>
<dbReference type="InterPro" id="IPR010923">
    <property type="entry name" value="T(6)A37_SUA5"/>
</dbReference>
<dbReference type="Gene3D" id="3.90.870.10">
    <property type="entry name" value="DHBP synthase"/>
    <property type="match status" value="1"/>
</dbReference>
<dbReference type="PANTHER" id="PTHR17490">
    <property type="entry name" value="SUA5"/>
    <property type="match status" value="1"/>
</dbReference>
<dbReference type="PIRSF" id="PIRSF004930">
    <property type="entry name" value="Tln_factor_SUA5"/>
    <property type="match status" value="1"/>
</dbReference>
<dbReference type="NCBIfam" id="TIGR00057">
    <property type="entry name" value="L-threonylcarbamoyladenylate synthase"/>
    <property type="match status" value="1"/>
</dbReference>
<keyword evidence="5 13" id="KW-0963">Cytoplasm</keyword>
<dbReference type="InterPro" id="IPR006070">
    <property type="entry name" value="Sua5-like_dom"/>
</dbReference>